<dbReference type="EMBL" id="CM020619">
    <property type="protein sequence ID" value="KAK1866829.1"/>
    <property type="molecule type" value="Genomic_DNA"/>
</dbReference>
<protein>
    <submittedName>
        <fullName evidence="1">Uncharacterized protein</fullName>
    </submittedName>
</protein>
<comment type="caution">
    <text evidence="1">The sequence shown here is derived from an EMBL/GenBank/DDBJ whole genome shotgun (WGS) entry which is preliminary data.</text>
</comment>
<evidence type="ECO:0000313" key="1">
    <source>
        <dbReference type="EMBL" id="KAK1866829.1"/>
    </source>
</evidence>
<evidence type="ECO:0000313" key="2">
    <source>
        <dbReference type="Proteomes" id="UP000798662"/>
    </source>
</evidence>
<gene>
    <name evidence="1" type="ORF">I4F81_009341</name>
</gene>
<sequence length="393" mass="43140">MHRVKRAAFRPLSRKEVSDEEHHALRAQVTELRRDMERALELLAGAHRAWRAVFRNAAAFAAHTSSIHGNMVQDGGGVKGMDGPLAVAAEATADADAAVGASSKTRGSGLDGSGRGSGSDDERHSTPPGGTAVALTRRVRVWVQEVRAMKGDMDSAAVAEKEAALYSRKVANLEAKLPPRRGSGESKQEQRLARNVDKLEDAEAARDAALDKVNGRMQDAVDDGGGVLEAVVLAYWSLYGDMVVLAGRAGEAGARMVDDRAERLLSRSSSRSRTASFVKLFRRSPSDDGRGRRRSREGRRSSPQVRRGMTEEHRRPPSRGHSRGSSRSGRRSRSGSDRRHSRSGDLRRRSRSGDRRHRSRSGDYHRRSRSRDGRGSGDRRRSGGFLRRLRGKD</sequence>
<proteinExistence type="predicted"/>
<reference evidence="1" key="1">
    <citation type="submission" date="2019-11" db="EMBL/GenBank/DDBJ databases">
        <title>Nori genome reveals adaptations in red seaweeds to the harsh intertidal environment.</title>
        <authorList>
            <person name="Wang D."/>
            <person name="Mao Y."/>
        </authorList>
    </citation>
    <scope>NUCLEOTIDE SEQUENCE</scope>
    <source>
        <tissue evidence="1">Gametophyte</tissue>
    </source>
</reference>
<organism evidence="1 2">
    <name type="scientific">Pyropia yezoensis</name>
    <name type="common">Susabi-nori</name>
    <name type="synonym">Porphyra yezoensis</name>
    <dbReference type="NCBI Taxonomy" id="2788"/>
    <lineage>
        <taxon>Eukaryota</taxon>
        <taxon>Rhodophyta</taxon>
        <taxon>Bangiophyceae</taxon>
        <taxon>Bangiales</taxon>
        <taxon>Bangiaceae</taxon>
        <taxon>Pyropia</taxon>
    </lineage>
</organism>
<keyword evidence="2" id="KW-1185">Reference proteome</keyword>
<name>A0ACC3CA59_PYRYE</name>
<dbReference type="Proteomes" id="UP000798662">
    <property type="component" value="Chromosome 2"/>
</dbReference>
<accession>A0ACC3CA59</accession>